<dbReference type="InterPro" id="IPR051856">
    <property type="entry name" value="CSR-E3_Ligase_Protein"/>
</dbReference>
<evidence type="ECO:0000256" key="5">
    <source>
        <dbReference type="SAM" id="Phobius"/>
    </source>
</evidence>
<keyword evidence="3 5" id="KW-1133">Transmembrane helix</keyword>
<evidence type="ECO:0000259" key="6">
    <source>
        <dbReference type="Pfam" id="PF07782"/>
    </source>
</evidence>
<dbReference type="PANTHER" id="PTHR21041">
    <property type="entry name" value="DENDRITIC CELL-SPECIFIC TRANSMEMBRANE PROTEIN"/>
    <property type="match status" value="1"/>
</dbReference>
<evidence type="ECO:0000256" key="4">
    <source>
        <dbReference type="ARBA" id="ARBA00023136"/>
    </source>
</evidence>
<feature type="transmembrane region" description="Helical" evidence="5">
    <location>
        <begin position="20"/>
        <end position="42"/>
    </location>
</feature>
<proteinExistence type="predicted"/>
<dbReference type="GO" id="GO:0016020">
    <property type="term" value="C:membrane"/>
    <property type="evidence" value="ECO:0007669"/>
    <property type="project" value="UniProtKB-SubCell"/>
</dbReference>
<dbReference type="Proteomes" id="UP000261540">
    <property type="component" value="Unplaced"/>
</dbReference>
<keyword evidence="4 5" id="KW-0472">Membrane</keyword>
<reference evidence="7" key="1">
    <citation type="submission" date="2025-08" db="UniProtKB">
        <authorList>
            <consortium name="Ensembl"/>
        </authorList>
    </citation>
    <scope>IDENTIFICATION</scope>
</reference>
<feature type="transmembrane region" description="Helical" evidence="5">
    <location>
        <begin position="334"/>
        <end position="353"/>
    </location>
</feature>
<name>A0A3B3TGG6_9TELE</name>
<evidence type="ECO:0000313" key="7">
    <source>
        <dbReference type="Ensembl" id="ENSPKIP00000041401.1"/>
    </source>
</evidence>
<evidence type="ECO:0000256" key="1">
    <source>
        <dbReference type="ARBA" id="ARBA00004141"/>
    </source>
</evidence>
<evidence type="ECO:0000256" key="3">
    <source>
        <dbReference type="ARBA" id="ARBA00022989"/>
    </source>
</evidence>
<feature type="domain" description="Dendritic cell-specific transmembrane protein-like" evidence="6">
    <location>
        <begin position="207"/>
        <end position="379"/>
    </location>
</feature>
<protein>
    <submittedName>
        <fullName evidence="7">Dendrocyte expressed seven transmembrane protein</fullName>
    </submittedName>
</protein>
<dbReference type="Pfam" id="PF07782">
    <property type="entry name" value="DC_STAMP"/>
    <property type="match status" value="1"/>
</dbReference>
<dbReference type="PANTHER" id="PTHR21041:SF2">
    <property type="entry name" value="DENDRITIC CELL-SPECIFIC TRANSMEMBRANE PROTEIN"/>
    <property type="match status" value="1"/>
</dbReference>
<sequence>MIEISHFQQFILFLKVNFTSAWAVLGCVAGLSLAVTTPALFISQDVRHFGLLFLISCGMRQGRNLLITAGTGIVIFWNVQNTFSNLKELARSMICNLETRRILIDLTPISNYVKMLKWIGKQLQANPHFGMVDFKTQLHVSSKVDSEGLENMLKHAEKMLNATADHVLGVMNTMSTISQIVGPVLGLFLVLVFTVLYARQYQHNKKFMNTFITSHFIEYDRRQQAMGQISVLPLTKNEAALYTTIPSLWFTTKEWKAMLKFSLPILTNFLVWVLFMVIDALIYWLIVIIKTHLESLEPFNVPLKVSSTVSAVVPLINTLFEKCLPNPTLMTYNSTVPLSVILVVLAFLALLSGKLQQVRLLLSTKLYSQASDKRVQYLHSEIVLDRQTDRNAQKTALMKRLREASFWFPILFHDKDKDNF</sequence>
<dbReference type="Ensembl" id="ENSPKIT00000022436.1">
    <property type="protein sequence ID" value="ENSPKIP00000041401.1"/>
    <property type="gene ID" value="ENSPKIG00000017966.1"/>
</dbReference>
<reference evidence="7" key="2">
    <citation type="submission" date="2025-09" db="UniProtKB">
        <authorList>
            <consortium name="Ensembl"/>
        </authorList>
    </citation>
    <scope>IDENTIFICATION</scope>
</reference>
<evidence type="ECO:0000313" key="8">
    <source>
        <dbReference type="Proteomes" id="UP000261540"/>
    </source>
</evidence>
<dbReference type="GeneTree" id="ENSGT00940000153269"/>
<evidence type="ECO:0000256" key="2">
    <source>
        <dbReference type="ARBA" id="ARBA00022692"/>
    </source>
</evidence>
<organism evidence="7 8">
    <name type="scientific">Paramormyrops kingsleyae</name>
    <dbReference type="NCBI Taxonomy" id="1676925"/>
    <lineage>
        <taxon>Eukaryota</taxon>
        <taxon>Metazoa</taxon>
        <taxon>Chordata</taxon>
        <taxon>Craniata</taxon>
        <taxon>Vertebrata</taxon>
        <taxon>Euteleostomi</taxon>
        <taxon>Actinopterygii</taxon>
        <taxon>Neopterygii</taxon>
        <taxon>Teleostei</taxon>
        <taxon>Osteoglossocephala</taxon>
        <taxon>Osteoglossomorpha</taxon>
        <taxon>Osteoglossiformes</taxon>
        <taxon>Mormyridae</taxon>
        <taxon>Paramormyrops</taxon>
    </lineage>
</organism>
<feature type="transmembrane region" description="Helical" evidence="5">
    <location>
        <begin position="180"/>
        <end position="198"/>
    </location>
</feature>
<accession>A0A3B3TGG6</accession>
<keyword evidence="8" id="KW-1185">Reference proteome</keyword>
<dbReference type="InterPro" id="IPR012858">
    <property type="entry name" value="DC_STAMP-like"/>
</dbReference>
<comment type="subcellular location">
    <subcellularLocation>
        <location evidence="1">Membrane</location>
        <topology evidence="1">Multi-pass membrane protein</topology>
    </subcellularLocation>
</comment>
<feature type="transmembrane region" description="Helical" evidence="5">
    <location>
        <begin position="62"/>
        <end position="79"/>
    </location>
</feature>
<keyword evidence="2 5" id="KW-0812">Transmembrane</keyword>
<dbReference type="AlphaFoldDB" id="A0A3B3TGG6"/>
<feature type="transmembrane region" description="Helical" evidence="5">
    <location>
        <begin position="265"/>
        <end position="289"/>
    </location>
</feature>